<dbReference type="PANTHER" id="PTHR39639">
    <property type="entry name" value="CHROMOSOME 16, WHOLE GENOME SHOTGUN SEQUENCE"/>
    <property type="match status" value="1"/>
</dbReference>
<protein>
    <submittedName>
        <fullName evidence="2">DUF262 domain-containing protein</fullName>
    </submittedName>
</protein>
<gene>
    <name evidence="2" type="ORF">F6J89_09695</name>
</gene>
<proteinExistence type="predicted"/>
<dbReference type="Pfam" id="PF03235">
    <property type="entry name" value="GmrSD_N"/>
    <property type="match status" value="1"/>
</dbReference>
<reference evidence="2" key="1">
    <citation type="submission" date="2019-11" db="EMBL/GenBank/DDBJ databases">
        <title>Genomic insights into an expanded diversity of filamentous marine cyanobacteria reveals the extraordinary biosynthetic potential of Moorea and Okeania.</title>
        <authorList>
            <person name="Ferreira Leao T."/>
            <person name="Wang M."/>
            <person name="Moss N."/>
            <person name="Da Silva R."/>
            <person name="Sanders J."/>
            <person name="Nurk S."/>
            <person name="Gurevich A."/>
            <person name="Humphrey G."/>
            <person name="Reher R."/>
            <person name="Zhu Q."/>
            <person name="Belda-Ferre P."/>
            <person name="Glukhov E."/>
            <person name="Rex R."/>
            <person name="Dorrestein P.C."/>
            <person name="Knight R."/>
            <person name="Pevzner P."/>
            <person name="Gerwick W.H."/>
            <person name="Gerwick L."/>
        </authorList>
    </citation>
    <scope>NUCLEOTIDE SEQUENCE</scope>
    <source>
        <strain evidence="2">SIO1C4</strain>
    </source>
</reference>
<evidence type="ECO:0000259" key="1">
    <source>
        <dbReference type="Pfam" id="PF03235"/>
    </source>
</evidence>
<comment type="caution">
    <text evidence="2">The sequence shown here is derived from an EMBL/GenBank/DDBJ whole genome shotgun (WGS) entry which is preliminary data.</text>
</comment>
<name>A0A6B3NFA3_9CYAN</name>
<dbReference type="InterPro" id="IPR004919">
    <property type="entry name" value="GmrSD_N"/>
</dbReference>
<organism evidence="2">
    <name type="scientific">Symploca sp. SIO1C4</name>
    <dbReference type="NCBI Taxonomy" id="2607765"/>
    <lineage>
        <taxon>Bacteria</taxon>
        <taxon>Bacillati</taxon>
        <taxon>Cyanobacteriota</taxon>
        <taxon>Cyanophyceae</taxon>
        <taxon>Coleofasciculales</taxon>
        <taxon>Coleofasciculaceae</taxon>
        <taxon>Symploca</taxon>
    </lineage>
</organism>
<sequence>MSRTINFQTISWFWDLYNRGLLDLDPPYQRRSVWNQDYKDYFIDTVLHGYPAPAIFIYQEITPEGVSKVSVVDGKQRLSTLFQFVDNEFPVYEKTTIQRFRGKYFKDLEIKDKQEFWKYQFAIEYLPSADEDVIGNIFDRINRNVIKLTRQELRHAKFSGYFITLAEDLCTWMFNYLEKEKHCKNFPNLNSTSKKQMKDIEMVAQLLLFLEEGAKSYSPDYLDRAFTERDSAWEEKDEIENEFRNTIKSIGEILDLSKEVNLAKTRLKNQADFYSLFGAVAELSREGTLKIDENTGSKIYDFLEIVQNQKLQSKSKHELDNYQKKALDYYNAVKSSFTDAGPRKIRIEIVKSLLKGDIHSE</sequence>
<feature type="domain" description="GmrSD restriction endonucleases N-terminal" evidence="1">
    <location>
        <begin position="16"/>
        <end position="158"/>
    </location>
</feature>
<dbReference type="PANTHER" id="PTHR39639:SF1">
    <property type="entry name" value="DUF262 DOMAIN-CONTAINING PROTEIN"/>
    <property type="match status" value="1"/>
</dbReference>
<accession>A0A6B3NFA3</accession>
<dbReference type="EMBL" id="JAAHFQ010000145">
    <property type="protein sequence ID" value="NER27888.1"/>
    <property type="molecule type" value="Genomic_DNA"/>
</dbReference>
<dbReference type="AlphaFoldDB" id="A0A6B3NFA3"/>
<evidence type="ECO:0000313" key="2">
    <source>
        <dbReference type="EMBL" id="NER27888.1"/>
    </source>
</evidence>